<sequence>MGKCKDCEHWGPGRFHEGTECHKGLYLGDGAKVPENEFGCMDMEGYDAAIYTGSEFGCVLFEEKGAP</sequence>
<protein>
    <submittedName>
        <fullName evidence="1">Uncharacterized protein</fullName>
    </submittedName>
</protein>
<dbReference type="AlphaFoldDB" id="A0A0F8YSA5"/>
<name>A0A0F8YSA5_9ZZZZ</name>
<evidence type="ECO:0000313" key="1">
    <source>
        <dbReference type="EMBL" id="KKK84318.1"/>
    </source>
</evidence>
<proteinExistence type="predicted"/>
<comment type="caution">
    <text evidence="1">The sequence shown here is derived from an EMBL/GenBank/DDBJ whole genome shotgun (WGS) entry which is preliminary data.</text>
</comment>
<gene>
    <name evidence="1" type="ORF">LCGC14_2784550</name>
</gene>
<reference evidence="1" key="1">
    <citation type="journal article" date="2015" name="Nature">
        <title>Complex archaea that bridge the gap between prokaryotes and eukaryotes.</title>
        <authorList>
            <person name="Spang A."/>
            <person name="Saw J.H."/>
            <person name="Jorgensen S.L."/>
            <person name="Zaremba-Niedzwiedzka K."/>
            <person name="Martijn J."/>
            <person name="Lind A.E."/>
            <person name="van Eijk R."/>
            <person name="Schleper C."/>
            <person name="Guy L."/>
            <person name="Ettema T.J."/>
        </authorList>
    </citation>
    <scope>NUCLEOTIDE SEQUENCE</scope>
</reference>
<accession>A0A0F8YSA5</accession>
<organism evidence="1">
    <name type="scientific">marine sediment metagenome</name>
    <dbReference type="NCBI Taxonomy" id="412755"/>
    <lineage>
        <taxon>unclassified sequences</taxon>
        <taxon>metagenomes</taxon>
        <taxon>ecological metagenomes</taxon>
    </lineage>
</organism>
<dbReference type="EMBL" id="LAZR01051834">
    <property type="protein sequence ID" value="KKK84318.1"/>
    <property type="molecule type" value="Genomic_DNA"/>
</dbReference>